<dbReference type="GO" id="GO:0005525">
    <property type="term" value="F:GTP binding"/>
    <property type="evidence" value="ECO:0007669"/>
    <property type="project" value="UniProtKB-UniRule"/>
</dbReference>
<dbReference type="InterPro" id="IPR035649">
    <property type="entry name" value="EFG_V"/>
</dbReference>
<evidence type="ECO:0000259" key="8">
    <source>
        <dbReference type="PROSITE" id="PS51722"/>
    </source>
</evidence>
<dbReference type="FunFam" id="3.30.230.10:FF:000003">
    <property type="entry name" value="Elongation factor G"/>
    <property type="match status" value="1"/>
</dbReference>
<proteinExistence type="inferred from homology"/>
<dbReference type="PRINTS" id="PR00315">
    <property type="entry name" value="ELONGATNFCT"/>
</dbReference>
<dbReference type="Gene3D" id="3.30.70.870">
    <property type="entry name" value="Elongation Factor G (Translational Gtpase), domain 3"/>
    <property type="match status" value="1"/>
</dbReference>
<evidence type="ECO:0000256" key="5">
    <source>
        <dbReference type="ARBA" id="ARBA00023134"/>
    </source>
</evidence>
<dbReference type="InterPro" id="IPR027417">
    <property type="entry name" value="P-loop_NTPase"/>
</dbReference>
<dbReference type="FunFam" id="3.40.50.300:FF:000029">
    <property type="entry name" value="Elongation factor G"/>
    <property type="match status" value="1"/>
</dbReference>
<dbReference type="InterPro" id="IPR041095">
    <property type="entry name" value="EFG_II"/>
</dbReference>
<dbReference type="Pfam" id="PF03764">
    <property type="entry name" value="EFG_IV"/>
    <property type="match status" value="1"/>
</dbReference>
<dbReference type="InterPro" id="IPR000795">
    <property type="entry name" value="T_Tr_GTP-bd_dom"/>
</dbReference>
<dbReference type="CDD" id="cd16262">
    <property type="entry name" value="EFG_III"/>
    <property type="match status" value="1"/>
</dbReference>
<organism evidence="9 10">
    <name type="scientific">Candidatus Curtissbacteria bacterium RIFCSPLOWO2_01_FULL_42_26</name>
    <dbReference type="NCBI Taxonomy" id="1797729"/>
    <lineage>
        <taxon>Bacteria</taxon>
        <taxon>Candidatus Curtissiibacteriota</taxon>
    </lineage>
</organism>
<dbReference type="NCBIfam" id="TIGR00484">
    <property type="entry name" value="EF-G"/>
    <property type="match status" value="1"/>
</dbReference>
<evidence type="ECO:0000313" key="10">
    <source>
        <dbReference type="Proteomes" id="UP000179227"/>
    </source>
</evidence>
<evidence type="ECO:0000256" key="1">
    <source>
        <dbReference type="ARBA" id="ARBA00005870"/>
    </source>
</evidence>
<evidence type="ECO:0000256" key="2">
    <source>
        <dbReference type="ARBA" id="ARBA00022741"/>
    </source>
</evidence>
<dbReference type="PANTHER" id="PTHR43261:SF1">
    <property type="entry name" value="RIBOSOME-RELEASING FACTOR 2, MITOCHONDRIAL"/>
    <property type="match status" value="1"/>
</dbReference>
<feature type="domain" description="Tr-type G" evidence="8">
    <location>
        <begin position="12"/>
        <end position="298"/>
    </location>
</feature>
<keyword evidence="5 6" id="KW-0342">GTP-binding</keyword>
<comment type="caution">
    <text evidence="9">The sequence shown here is derived from an EMBL/GenBank/DDBJ whole genome shotgun (WGS) entry which is preliminary data.</text>
</comment>
<dbReference type="SUPFAM" id="SSF50447">
    <property type="entry name" value="Translation proteins"/>
    <property type="match status" value="1"/>
</dbReference>
<dbReference type="EMBL" id="MFBS01000012">
    <property type="protein sequence ID" value="OGE10255.1"/>
    <property type="molecule type" value="Genomic_DNA"/>
</dbReference>
<dbReference type="FunFam" id="3.30.70.240:FF:000001">
    <property type="entry name" value="Elongation factor G"/>
    <property type="match status" value="1"/>
</dbReference>
<dbReference type="GO" id="GO:0003924">
    <property type="term" value="F:GTPase activity"/>
    <property type="evidence" value="ECO:0007669"/>
    <property type="project" value="InterPro"/>
</dbReference>
<dbReference type="InterPro" id="IPR014721">
    <property type="entry name" value="Ribsml_uS5_D2-typ_fold_subgr"/>
</dbReference>
<sequence>MAKSDSRLYPLDRIRNIGIIAHIDAGKTTTTERVLFYTGKTYKLGNIDEGTTVTDWMAQEKERGITIVSAAVTSFWTPKAGPFKGIETRVNIIDTPGHVDFTAEVERSLRVLDGGVTVLDAEEGVQSQSETVWRQADKYKVPRICFINKMDKLGADYFATLKSIRVRLAAPAVCYNIPIGKENDFIGVVDLITRKAFIWEADAQGLGKEFKEADVPQNMQADVEKYRAELVEKIAETDDKLIEKFLSGEEISVDDLKKALRAAVIDYKIVPVLAGSSLRNKGVQPLLDAVVEYLPSPLDIGTIEGTNPKTGEKETKKLTVEETFAGLAFKIQVDPHVGKLTYVRIYSGVLKSGTSVSNSTKHDTERIGRILLMHANTREEIQEVYAGEIVAVVGLKSTGTGDTLCDPAAPVVLESISFPDPVISLAIEPATKADQEKLGYALGRLSEEDPTFKIKGDPETGQTIISGMGELHLEILVDRMKREFNVAANVGSPQVAYRETIKEIAKGEGKYIKQSGGRGQYGHCFLRVEPLPRGEGYQFVSEIKGGAIPQEFIPSIQKGVVEKMEMGVMAGYPMVDMKVAVYDGTYHDVDSSDIAFKIASSMALETAAKGANLVLLEPIMKLEVTIPEEFMGDVIGDLSAKRAQIHGSEHHGNSVIINALVPLAEMSGYVTTLRSMTQGRGSVYMEPSHYDEVPQNIADKIVAKAKGEKSES</sequence>
<dbReference type="InterPro" id="IPR031157">
    <property type="entry name" value="G_TR_CS"/>
</dbReference>
<dbReference type="FunFam" id="2.40.30.10:FF:000006">
    <property type="entry name" value="Elongation factor G"/>
    <property type="match status" value="1"/>
</dbReference>
<dbReference type="Proteomes" id="UP000179227">
    <property type="component" value="Unassembled WGS sequence"/>
</dbReference>
<evidence type="ECO:0000256" key="3">
    <source>
        <dbReference type="ARBA" id="ARBA00022768"/>
    </source>
</evidence>
<dbReference type="InterPro" id="IPR000640">
    <property type="entry name" value="EFG_V-like"/>
</dbReference>
<dbReference type="InterPro" id="IPR047872">
    <property type="entry name" value="EFG_IV"/>
</dbReference>
<dbReference type="NCBIfam" id="NF009379">
    <property type="entry name" value="PRK12740.1-3"/>
    <property type="match status" value="1"/>
</dbReference>
<evidence type="ECO:0000313" key="9">
    <source>
        <dbReference type="EMBL" id="OGE10255.1"/>
    </source>
</evidence>
<reference evidence="9 10" key="1">
    <citation type="journal article" date="2016" name="Nat. Commun.">
        <title>Thousands of microbial genomes shed light on interconnected biogeochemical processes in an aquifer system.</title>
        <authorList>
            <person name="Anantharaman K."/>
            <person name="Brown C.T."/>
            <person name="Hug L.A."/>
            <person name="Sharon I."/>
            <person name="Castelle C.J."/>
            <person name="Probst A.J."/>
            <person name="Thomas B.C."/>
            <person name="Singh A."/>
            <person name="Wilkins M.J."/>
            <person name="Karaoz U."/>
            <person name="Brodie E.L."/>
            <person name="Williams K.H."/>
            <person name="Hubbard S.S."/>
            <person name="Banfield J.F."/>
        </authorList>
    </citation>
    <scope>NUCLEOTIDE SEQUENCE [LARGE SCALE GENOMIC DNA]</scope>
</reference>
<dbReference type="NCBIfam" id="TIGR00231">
    <property type="entry name" value="small_GTP"/>
    <property type="match status" value="1"/>
</dbReference>
<dbReference type="Gene3D" id="2.40.30.10">
    <property type="entry name" value="Translation factors"/>
    <property type="match status" value="1"/>
</dbReference>
<comment type="subcellular location">
    <subcellularLocation>
        <location evidence="6">Cytoplasm</location>
    </subcellularLocation>
</comment>
<keyword evidence="3 6" id="KW-0251">Elongation factor</keyword>
<dbReference type="Gene3D" id="3.30.230.10">
    <property type="match status" value="1"/>
</dbReference>
<dbReference type="Pfam" id="PF00679">
    <property type="entry name" value="EFG_C"/>
    <property type="match status" value="1"/>
</dbReference>
<name>A0A1F5I1X5_9BACT</name>
<dbReference type="InterPro" id="IPR009000">
    <property type="entry name" value="Transl_B-barrel_sf"/>
</dbReference>
<dbReference type="Pfam" id="PF14492">
    <property type="entry name" value="EFG_III"/>
    <property type="match status" value="1"/>
</dbReference>
<dbReference type="Pfam" id="PF00009">
    <property type="entry name" value="GTP_EFTU"/>
    <property type="match status" value="1"/>
</dbReference>
<dbReference type="STRING" id="1797729.A3A60_01905"/>
<evidence type="ECO:0000256" key="6">
    <source>
        <dbReference type="HAMAP-Rule" id="MF_00054"/>
    </source>
</evidence>
<dbReference type="NCBIfam" id="NF009381">
    <property type="entry name" value="PRK12740.1-5"/>
    <property type="match status" value="1"/>
</dbReference>
<dbReference type="GO" id="GO:0003746">
    <property type="term" value="F:translation elongation factor activity"/>
    <property type="evidence" value="ECO:0007669"/>
    <property type="project" value="UniProtKB-UniRule"/>
</dbReference>
<feature type="binding site" evidence="6">
    <location>
        <begin position="94"/>
        <end position="98"/>
    </location>
    <ligand>
        <name>GTP</name>
        <dbReference type="ChEBI" id="CHEBI:37565"/>
    </ligand>
</feature>
<dbReference type="FunFam" id="3.30.70.870:FF:000001">
    <property type="entry name" value="Elongation factor G"/>
    <property type="match status" value="1"/>
</dbReference>
<dbReference type="Gene3D" id="3.30.70.240">
    <property type="match status" value="1"/>
</dbReference>
<dbReference type="SMART" id="SM00838">
    <property type="entry name" value="EFG_C"/>
    <property type="match status" value="1"/>
</dbReference>
<dbReference type="InterPro" id="IPR005517">
    <property type="entry name" value="Transl_elong_EFG/EF2_IV"/>
</dbReference>
<dbReference type="CDD" id="cd04088">
    <property type="entry name" value="EFG_mtEFG_II"/>
    <property type="match status" value="1"/>
</dbReference>
<dbReference type="InterPro" id="IPR053905">
    <property type="entry name" value="EF-G-like_DII"/>
</dbReference>
<dbReference type="GO" id="GO:0032790">
    <property type="term" value="P:ribosome disassembly"/>
    <property type="evidence" value="ECO:0007669"/>
    <property type="project" value="TreeGrafter"/>
</dbReference>
<dbReference type="InterPro" id="IPR009022">
    <property type="entry name" value="EFG_III"/>
</dbReference>
<dbReference type="CDD" id="cd01434">
    <property type="entry name" value="EFG_mtEFG1_IV"/>
    <property type="match status" value="1"/>
</dbReference>
<keyword evidence="4 6" id="KW-0648">Protein biosynthesis</keyword>
<protein>
    <recommendedName>
        <fullName evidence="6 7">Elongation factor G</fullName>
        <shortName evidence="6">EF-G</shortName>
    </recommendedName>
</protein>
<dbReference type="HAMAP" id="MF_00054_B">
    <property type="entry name" value="EF_G_EF_2_B"/>
    <property type="match status" value="1"/>
</dbReference>
<evidence type="ECO:0000256" key="4">
    <source>
        <dbReference type="ARBA" id="ARBA00022917"/>
    </source>
</evidence>
<dbReference type="GO" id="GO:0005737">
    <property type="term" value="C:cytoplasm"/>
    <property type="evidence" value="ECO:0007669"/>
    <property type="project" value="UniProtKB-SubCell"/>
</dbReference>
<feature type="binding site" evidence="6">
    <location>
        <begin position="148"/>
        <end position="151"/>
    </location>
    <ligand>
        <name>GTP</name>
        <dbReference type="ChEBI" id="CHEBI:37565"/>
    </ligand>
</feature>
<dbReference type="Gene3D" id="3.40.50.300">
    <property type="entry name" value="P-loop containing nucleotide triphosphate hydrolases"/>
    <property type="match status" value="1"/>
</dbReference>
<dbReference type="SUPFAM" id="SSF54211">
    <property type="entry name" value="Ribosomal protein S5 domain 2-like"/>
    <property type="match status" value="1"/>
</dbReference>
<dbReference type="PANTHER" id="PTHR43261">
    <property type="entry name" value="TRANSLATION ELONGATION FACTOR G-RELATED"/>
    <property type="match status" value="1"/>
</dbReference>
<dbReference type="SMART" id="SM00889">
    <property type="entry name" value="EFG_IV"/>
    <property type="match status" value="1"/>
</dbReference>
<dbReference type="InterPro" id="IPR020568">
    <property type="entry name" value="Ribosomal_Su5_D2-typ_SF"/>
</dbReference>
<comment type="function">
    <text evidence="6">Catalyzes the GTP-dependent ribosomal translocation step during translation elongation. During this step, the ribosome changes from the pre-translocational (PRE) to the post-translocational (POST) state as the newly formed A-site-bound peptidyl-tRNA and P-site-bound deacylated tRNA move to the P and E sites, respectively. Catalyzes the coordinated movement of the two tRNA molecules, the mRNA and conformational changes in the ribosome.</text>
</comment>
<evidence type="ECO:0000256" key="7">
    <source>
        <dbReference type="NCBIfam" id="TIGR00484"/>
    </source>
</evidence>
<dbReference type="PROSITE" id="PS51722">
    <property type="entry name" value="G_TR_2"/>
    <property type="match status" value="1"/>
</dbReference>
<dbReference type="CDD" id="cd01886">
    <property type="entry name" value="EF-G"/>
    <property type="match status" value="1"/>
</dbReference>
<dbReference type="SUPFAM" id="SSF52540">
    <property type="entry name" value="P-loop containing nucleoside triphosphate hydrolases"/>
    <property type="match status" value="1"/>
</dbReference>
<gene>
    <name evidence="6" type="primary">fusA</name>
    <name evidence="9" type="ORF">A3A60_01905</name>
</gene>
<dbReference type="InterPro" id="IPR004540">
    <property type="entry name" value="Transl_elong_EFG/EF2"/>
</dbReference>
<dbReference type="SUPFAM" id="SSF54980">
    <property type="entry name" value="EF-G C-terminal domain-like"/>
    <property type="match status" value="2"/>
</dbReference>
<dbReference type="PROSITE" id="PS00301">
    <property type="entry name" value="G_TR_1"/>
    <property type="match status" value="1"/>
</dbReference>
<dbReference type="CDD" id="cd03713">
    <property type="entry name" value="EFG_mtEFG_C"/>
    <property type="match status" value="1"/>
</dbReference>
<dbReference type="InterPro" id="IPR005225">
    <property type="entry name" value="Small_GTP-bd"/>
</dbReference>
<keyword evidence="6" id="KW-0963">Cytoplasm</keyword>
<dbReference type="InterPro" id="IPR035647">
    <property type="entry name" value="EFG_III/V"/>
</dbReference>
<feature type="binding site" evidence="6">
    <location>
        <begin position="21"/>
        <end position="28"/>
    </location>
    <ligand>
        <name>GTP</name>
        <dbReference type="ChEBI" id="CHEBI:37565"/>
    </ligand>
</feature>
<accession>A0A1F5I1X5</accession>
<comment type="similarity">
    <text evidence="1 6">Belongs to the TRAFAC class translation factor GTPase superfamily. Classic translation factor GTPase family. EF-G/EF-2 subfamily.</text>
</comment>
<keyword evidence="2 6" id="KW-0547">Nucleotide-binding</keyword>
<dbReference type="AlphaFoldDB" id="A0A1F5I1X5"/>
<dbReference type="Pfam" id="PF22042">
    <property type="entry name" value="EF-G_D2"/>
    <property type="match status" value="1"/>
</dbReference>